<dbReference type="Pfam" id="PF02540">
    <property type="entry name" value="NAD_synthase"/>
    <property type="match status" value="1"/>
</dbReference>
<dbReference type="PANTHER" id="PTHR23090">
    <property type="entry name" value="NH 3 /GLUTAMINE-DEPENDENT NAD + SYNTHETASE"/>
    <property type="match status" value="1"/>
</dbReference>
<keyword evidence="3 8" id="KW-0436">Ligase</keyword>
<dbReference type="Proteomes" id="UP000887226">
    <property type="component" value="Unassembled WGS sequence"/>
</dbReference>
<evidence type="ECO:0000313" key="11">
    <source>
        <dbReference type="EMBL" id="KAG9247795.1"/>
    </source>
</evidence>
<dbReference type="GO" id="GO:0004359">
    <property type="term" value="F:glutaminase activity"/>
    <property type="evidence" value="ECO:0007669"/>
    <property type="project" value="InterPro"/>
</dbReference>
<evidence type="ECO:0000256" key="7">
    <source>
        <dbReference type="ARBA" id="ARBA00052340"/>
    </source>
</evidence>
<dbReference type="SUPFAM" id="SSF56317">
    <property type="entry name" value="Carbon-nitrogen hydrolase"/>
    <property type="match status" value="1"/>
</dbReference>
<dbReference type="Gene3D" id="3.60.110.10">
    <property type="entry name" value="Carbon-nitrogen hydrolase"/>
    <property type="match status" value="1"/>
</dbReference>
<dbReference type="AlphaFoldDB" id="A0A9P7Z9F5"/>
<dbReference type="Pfam" id="PF00795">
    <property type="entry name" value="CN_hydrolase"/>
    <property type="match status" value="1"/>
</dbReference>
<reference evidence="11" key="1">
    <citation type="journal article" date="2021" name="IMA Fungus">
        <title>Genomic characterization of three marine fungi, including Emericellopsis atlantica sp. nov. with signatures of a generalist lifestyle and marine biomass degradation.</title>
        <authorList>
            <person name="Hagestad O.C."/>
            <person name="Hou L."/>
            <person name="Andersen J.H."/>
            <person name="Hansen E.H."/>
            <person name="Altermark B."/>
            <person name="Li C."/>
            <person name="Kuhnert E."/>
            <person name="Cox R.J."/>
            <person name="Crous P.W."/>
            <person name="Spatafora J.W."/>
            <person name="Lail K."/>
            <person name="Amirebrahimi M."/>
            <person name="Lipzen A."/>
            <person name="Pangilinan J."/>
            <person name="Andreopoulos W."/>
            <person name="Hayes R.D."/>
            <person name="Ng V."/>
            <person name="Grigoriev I.V."/>
            <person name="Jackson S.A."/>
            <person name="Sutton T.D.S."/>
            <person name="Dobson A.D.W."/>
            <person name="Rama T."/>
        </authorList>
    </citation>
    <scope>NUCLEOTIDE SEQUENCE</scope>
    <source>
        <strain evidence="11">TRa3180A</strain>
    </source>
</reference>
<evidence type="ECO:0000313" key="12">
    <source>
        <dbReference type="Proteomes" id="UP000887226"/>
    </source>
</evidence>
<dbReference type="InterPro" id="IPR022310">
    <property type="entry name" value="NAD/GMP_synthase"/>
</dbReference>
<keyword evidence="5 8" id="KW-0067">ATP-binding</keyword>
<keyword evidence="12" id="KW-1185">Reference proteome</keyword>
<evidence type="ECO:0000256" key="1">
    <source>
        <dbReference type="ARBA" id="ARBA00005188"/>
    </source>
</evidence>
<evidence type="ECO:0000256" key="4">
    <source>
        <dbReference type="ARBA" id="ARBA00022741"/>
    </source>
</evidence>
<dbReference type="GO" id="GO:0009435">
    <property type="term" value="P:NAD+ biosynthetic process"/>
    <property type="evidence" value="ECO:0007669"/>
    <property type="project" value="UniProtKB-UniRule"/>
</dbReference>
<dbReference type="GO" id="GO:0005737">
    <property type="term" value="C:cytoplasm"/>
    <property type="evidence" value="ECO:0007669"/>
    <property type="project" value="InterPro"/>
</dbReference>
<dbReference type="CDD" id="cd07570">
    <property type="entry name" value="GAT_Gln-NAD-synth"/>
    <property type="match status" value="1"/>
</dbReference>
<dbReference type="InterPro" id="IPR003694">
    <property type="entry name" value="NAD_synthase"/>
</dbReference>
<dbReference type="Gene3D" id="3.40.50.620">
    <property type="entry name" value="HUPs"/>
    <property type="match status" value="1"/>
</dbReference>
<evidence type="ECO:0000259" key="10">
    <source>
        <dbReference type="PROSITE" id="PS50263"/>
    </source>
</evidence>
<dbReference type="InterPro" id="IPR014729">
    <property type="entry name" value="Rossmann-like_a/b/a_fold"/>
</dbReference>
<dbReference type="HAMAP" id="MF_02090">
    <property type="entry name" value="NadE_glutamine_dep"/>
    <property type="match status" value="1"/>
</dbReference>
<organism evidence="11 12">
    <name type="scientific">Calycina marina</name>
    <dbReference type="NCBI Taxonomy" id="1763456"/>
    <lineage>
        <taxon>Eukaryota</taxon>
        <taxon>Fungi</taxon>
        <taxon>Dikarya</taxon>
        <taxon>Ascomycota</taxon>
        <taxon>Pezizomycotina</taxon>
        <taxon>Leotiomycetes</taxon>
        <taxon>Helotiales</taxon>
        <taxon>Pezizellaceae</taxon>
        <taxon>Calycina</taxon>
    </lineage>
</organism>
<evidence type="ECO:0000256" key="3">
    <source>
        <dbReference type="ARBA" id="ARBA00022598"/>
    </source>
</evidence>
<dbReference type="NCBIfam" id="TIGR00552">
    <property type="entry name" value="nadE"/>
    <property type="match status" value="1"/>
</dbReference>
<dbReference type="OrthoDB" id="2020662at2759"/>
<comment type="caution">
    <text evidence="11">The sequence shown here is derived from an EMBL/GenBank/DDBJ whole genome shotgun (WGS) entry which is preliminary data.</text>
</comment>
<dbReference type="GO" id="GO:0005524">
    <property type="term" value="F:ATP binding"/>
    <property type="evidence" value="ECO:0007669"/>
    <property type="project" value="UniProtKB-UniRule"/>
</dbReference>
<dbReference type="InterPro" id="IPR014445">
    <property type="entry name" value="Gln-dep_NAD_synthase"/>
</dbReference>
<dbReference type="EC" id="6.3.5.1" evidence="8"/>
<gene>
    <name evidence="11" type="ORF">BJ878DRAFT_491022</name>
</gene>
<dbReference type="SUPFAM" id="SSF52402">
    <property type="entry name" value="Adenine nucleotide alpha hydrolases-like"/>
    <property type="match status" value="1"/>
</dbReference>
<dbReference type="PIRSF" id="PIRSF006630">
    <property type="entry name" value="NADS_GAT"/>
    <property type="match status" value="1"/>
</dbReference>
<dbReference type="FunFam" id="3.40.50.620:FF:000036">
    <property type="entry name" value="Glutamine-dependent NAD(+) synthetase"/>
    <property type="match status" value="1"/>
</dbReference>
<proteinExistence type="inferred from homology"/>
<evidence type="ECO:0000256" key="9">
    <source>
        <dbReference type="SAM" id="MobiDB-lite"/>
    </source>
</evidence>
<feature type="region of interest" description="Disordered" evidence="9">
    <location>
        <begin position="742"/>
        <end position="764"/>
    </location>
</feature>
<comment type="catalytic activity">
    <reaction evidence="7 8">
        <text>deamido-NAD(+) + L-glutamine + ATP + H2O = L-glutamate + AMP + diphosphate + NAD(+) + H(+)</text>
        <dbReference type="Rhea" id="RHEA:24384"/>
        <dbReference type="ChEBI" id="CHEBI:15377"/>
        <dbReference type="ChEBI" id="CHEBI:15378"/>
        <dbReference type="ChEBI" id="CHEBI:29985"/>
        <dbReference type="ChEBI" id="CHEBI:30616"/>
        <dbReference type="ChEBI" id="CHEBI:33019"/>
        <dbReference type="ChEBI" id="CHEBI:57540"/>
        <dbReference type="ChEBI" id="CHEBI:58359"/>
        <dbReference type="ChEBI" id="CHEBI:58437"/>
        <dbReference type="ChEBI" id="CHEBI:456215"/>
        <dbReference type="EC" id="6.3.5.1"/>
    </reaction>
</comment>
<feature type="domain" description="CN hydrolase" evidence="10">
    <location>
        <begin position="41"/>
        <end position="311"/>
    </location>
</feature>
<evidence type="ECO:0000256" key="6">
    <source>
        <dbReference type="ARBA" id="ARBA00023027"/>
    </source>
</evidence>
<dbReference type="InterPro" id="IPR003010">
    <property type="entry name" value="C-N_Hydrolase"/>
</dbReference>
<dbReference type="PROSITE" id="PS50263">
    <property type="entry name" value="CN_HYDROLASE"/>
    <property type="match status" value="1"/>
</dbReference>
<sequence>MHGPEYTRDTASLFKLPAIKKKEDFSSTLTKNHFFIMGHLVTVATCSLNQWALDIVGNQARILDSIRQAKEKRASLRIGPELEITGYGCLDHFLENDLCLHSWESLAEILDNELCNDMLIDIGMPVKHRNVLYNCRVISYNKKIALIRPKLALANDGNYYEMRYFSPWKGERIVEDFYLPRCITKVTGQEKVRIGDALVSTRDTCMGTETCEELFTPRAPNIGAGLDGCEIFSNSSGSHHELRKLDTRIDLIREATLKSGGIYLYANQQGCDGDRLYYDGCAMIIINGQIVAQGSQFSLADVEVVVATVDLEEVRSYRFAKSRAIQATQQPSYERIEVPMSLSSDEEEFNPFLKPSVPREVRFHSPEEEIALGPACFLWDYLRRSKQGGYFIPLSGGIDSCATSMIVFSMCRLVYHDIVEDKNKQVIKELRQIAGESSTSTWVPGSPQEVCGRVFHSAYMGMKTNSSTETRSRAKDLAKEIGSYHCDFDIDTVVTAITTLFTTVTKFVPKYKMHGGSNSSNLALQNIQARTRMVLSYLFAQLLPSVRGRNAKNPENTNPGSLLVLGSANVDESLRGYLTKYDCSSADINPIGGISKTDLKRFILYAADAFSMPLLHSFIDAPPTAELEPISADYVQSDEVDMGMTYNELSVFGNLRKRDHLGPYGMWSKLMHIWGDHLSPSQVYEKVRRFHYFYGINRHKATTLTPSLHCEQYGTDDNRYDMRPFLYPSLDWAWRKIEKAVKDMGDRGTRDPEKTEVDERKKTA</sequence>
<evidence type="ECO:0000256" key="2">
    <source>
        <dbReference type="ARBA" id="ARBA00007145"/>
    </source>
</evidence>
<dbReference type="PANTHER" id="PTHR23090:SF9">
    <property type="entry name" value="GLUTAMINE-DEPENDENT NAD(+) SYNTHETASE"/>
    <property type="match status" value="1"/>
</dbReference>
<accession>A0A9P7Z9F5</accession>
<dbReference type="GO" id="GO:0003952">
    <property type="term" value="F:NAD+ synthase (glutamine-hydrolyzing) activity"/>
    <property type="evidence" value="ECO:0007669"/>
    <property type="project" value="UniProtKB-UniRule"/>
</dbReference>
<dbReference type="InterPro" id="IPR036526">
    <property type="entry name" value="C-N_Hydrolase_sf"/>
</dbReference>
<keyword evidence="6 8" id="KW-0520">NAD</keyword>
<evidence type="ECO:0000256" key="5">
    <source>
        <dbReference type="ARBA" id="ARBA00022840"/>
    </source>
</evidence>
<dbReference type="FunFam" id="3.60.110.10:FF:000003">
    <property type="entry name" value="Glutamine-dependent NAD(+) synthetase"/>
    <property type="match status" value="1"/>
</dbReference>
<name>A0A9P7Z9F5_9HELO</name>
<evidence type="ECO:0000256" key="8">
    <source>
        <dbReference type="PIRNR" id="PIRNR006630"/>
    </source>
</evidence>
<dbReference type="EMBL" id="MU253763">
    <property type="protein sequence ID" value="KAG9247795.1"/>
    <property type="molecule type" value="Genomic_DNA"/>
</dbReference>
<dbReference type="CDD" id="cd00553">
    <property type="entry name" value="NAD_synthase"/>
    <property type="match status" value="1"/>
</dbReference>
<comment type="pathway">
    <text evidence="1 8">Cofactor biosynthesis; NAD(+) biosynthesis; NAD(+) from deamido-NAD(+) (L-Gln route): step 1/1.</text>
</comment>
<comment type="similarity">
    <text evidence="2 8">In the C-terminal section; belongs to the NAD synthetase family.</text>
</comment>
<keyword evidence="4 8" id="KW-0547">Nucleotide-binding</keyword>
<protein>
    <recommendedName>
        <fullName evidence="8">Glutamine-dependent NAD(+) synthetase</fullName>
        <ecNumber evidence="8">6.3.5.1</ecNumber>
    </recommendedName>
    <alternativeName>
        <fullName evidence="8">NAD(+) synthase [glutamine-hydrolyzing]</fullName>
    </alternativeName>
</protein>